<organism evidence="1 2">
    <name type="scientific">Saccharophagus degradans</name>
    <dbReference type="NCBI Taxonomy" id="86304"/>
    <lineage>
        <taxon>Bacteria</taxon>
        <taxon>Pseudomonadati</taxon>
        <taxon>Pseudomonadota</taxon>
        <taxon>Gammaproteobacteria</taxon>
        <taxon>Cellvibrionales</taxon>
        <taxon>Cellvibrionaceae</taxon>
        <taxon>Saccharophagus</taxon>
    </lineage>
</organism>
<evidence type="ECO:0000313" key="1">
    <source>
        <dbReference type="EMBL" id="MDO6425177.1"/>
    </source>
</evidence>
<dbReference type="Proteomes" id="UP001169760">
    <property type="component" value="Unassembled WGS sequence"/>
</dbReference>
<accession>A0AAW7XBY9</accession>
<name>A0AAW7XBY9_9GAMM</name>
<sequence>ESLKFYKERDIEQQGMKGGLLEKNIDLLGRNFAVSVLAGKGKIMITQTISFMNGAFEMPRLSPVNFVKHYSPTNIVSTMKFLVKN</sequence>
<dbReference type="AlphaFoldDB" id="A0AAW7XBY9"/>
<reference evidence="1" key="1">
    <citation type="submission" date="2023-07" db="EMBL/GenBank/DDBJ databases">
        <title>Genome content predicts the carbon catabolic preferences of heterotrophic bacteria.</title>
        <authorList>
            <person name="Gralka M."/>
        </authorList>
    </citation>
    <scope>NUCLEOTIDE SEQUENCE</scope>
    <source>
        <strain evidence="1">I3M17_2</strain>
    </source>
</reference>
<comment type="caution">
    <text evidence="1">The sequence shown here is derived from an EMBL/GenBank/DDBJ whole genome shotgun (WGS) entry which is preliminary data.</text>
</comment>
<protein>
    <submittedName>
        <fullName evidence="1">Uncharacterized protein</fullName>
    </submittedName>
</protein>
<dbReference type="EMBL" id="JAUOPB010000371">
    <property type="protein sequence ID" value="MDO6425177.1"/>
    <property type="molecule type" value="Genomic_DNA"/>
</dbReference>
<feature type="non-terminal residue" evidence="1">
    <location>
        <position position="1"/>
    </location>
</feature>
<proteinExistence type="predicted"/>
<evidence type="ECO:0000313" key="2">
    <source>
        <dbReference type="Proteomes" id="UP001169760"/>
    </source>
</evidence>
<feature type="non-terminal residue" evidence="1">
    <location>
        <position position="85"/>
    </location>
</feature>
<gene>
    <name evidence="1" type="ORF">Q4521_22055</name>
</gene>
<dbReference type="RefSeq" id="WP_303494613.1">
    <property type="nucleotide sequence ID" value="NZ_JAUOPB010000371.1"/>
</dbReference>